<reference evidence="5 6" key="1">
    <citation type="journal article" date="2012" name="Genet. Mol. Biol.">
        <title>Analysis of 16S rRNA and mxaF genes revealing insights into Methylobacterium niche-specific plant association.</title>
        <authorList>
            <person name="Dourado M.N."/>
            <person name="Andreote F.D."/>
            <person name="Dini-Andreote F."/>
            <person name="Conti R."/>
            <person name="Araujo J.M."/>
            <person name="Araujo W.L."/>
        </authorList>
    </citation>
    <scope>NUCLEOTIDE SEQUENCE [LARGE SCALE GENOMIC DNA]</scope>
    <source>
        <strain evidence="5 6">SR1.6/6</strain>
    </source>
</reference>
<dbReference type="GO" id="GO:0016646">
    <property type="term" value="F:oxidoreductase activity, acting on the CH-NH group of donors, NAD or NADP as acceptor"/>
    <property type="evidence" value="ECO:0007669"/>
    <property type="project" value="UniProtKB-ARBA"/>
</dbReference>
<comment type="similarity">
    <text evidence="3">Belongs to the flavoredoxin family.</text>
</comment>
<comment type="cofactor">
    <cofactor evidence="1">
        <name>FMN</name>
        <dbReference type="ChEBI" id="CHEBI:58210"/>
    </cofactor>
</comment>
<name>A0A6B9FRM3_9HYPH</name>
<dbReference type="InterPro" id="IPR012349">
    <property type="entry name" value="Split_barrel_FMN-bd"/>
</dbReference>
<dbReference type="Pfam" id="PF01613">
    <property type="entry name" value="Flavin_Reduct"/>
    <property type="match status" value="1"/>
</dbReference>
<evidence type="ECO:0000256" key="1">
    <source>
        <dbReference type="ARBA" id="ARBA00001917"/>
    </source>
</evidence>
<gene>
    <name evidence="5" type="ORF">MMSR116_18265</name>
</gene>
<dbReference type="PANTHER" id="PTHR43567:SF1">
    <property type="entry name" value="FLAVOREDOXIN"/>
    <property type="match status" value="1"/>
</dbReference>
<dbReference type="EMBL" id="CP043538">
    <property type="protein sequence ID" value="QGY03615.1"/>
    <property type="molecule type" value="Genomic_DNA"/>
</dbReference>
<dbReference type="KEGG" id="mmes:MMSR116_18265"/>
<dbReference type="AlphaFoldDB" id="A0A6B9FRM3"/>
<dbReference type="InterPro" id="IPR052174">
    <property type="entry name" value="Flavoredoxin"/>
</dbReference>
<keyword evidence="2" id="KW-0285">Flavoprotein</keyword>
<dbReference type="GO" id="GO:0010181">
    <property type="term" value="F:FMN binding"/>
    <property type="evidence" value="ECO:0007669"/>
    <property type="project" value="InterPro"/>
</dbReference>
<dbReference type="InterPro" id="IPR002563">
    <property type="entry name" value="Flavin_Rdtase-like_dom"/>
</dbReference>
<dbReference type="PANTHER" id="PTHR43567">
    <property type="entry name" value="FLAVOREDOXIN-RELATED-RELATED"/>
    <property type="match status" value="1"/>
</dbReference>
<evidence type="ECO:0000256" key="2">
    <source>
        <dbReference type="ARBA" id="ARBA00022630"/>
    </source>
</evidence>
<evidence type="ECO:0000313" key="6">
    <source>
        <dbReference type="Proteomes" id="UP000012488"/>
    </source>
</evidence>
<dbReference type="Proteomes" id="UP000012488">
    <property type="component" value="Chromosome"/>
</dbReference>
<proteinExistence type="inferred from homology"/>
<feature type="domain" description="Flavin reductase like" evidence="4">
    <location>
        <begin position="52"/>
        <end position="204"/>
    </location>
</feature>
<organism evidence="5 6">
    <name type="scientific">Methylobacterium mesophilicum SR1.6/6</name>
    <dbReference type="NCBI Taxonomy" id="908290"/>
    <lineage>
        <taxon>Bacteria</taxon>
        <taxon>Pseudomonadati</taxon>
        <taxon>Pseudomonadota</taxon>
        <taxon>Alphaproteobacteria</taxon>
        <taxon>Hyphomicrobiales</taxon>
        <taxon>Methylobacteriaceae</taxon>
        <taxon>Methylobacterium</taxon>
    </lineage>
</organism>
<reference evidence="5 6" key="2">
    <citation type="journal article" date="2013" name="Genome Announc.">
        <title>Draft Genome Sequence of Methylobacterium mesophilicum Strain SR1.6/6, Isolated from Citrus sinensis.</title>
        <authorList>
            <person name="Marinho Almeida D."/>
            <person name="Dini-Andreote F."/>
            <person name="Camargo Neves A.A."/>
            <person name="Juca Ramos R.T."/>
            <person name="Andreote F.D."/>
            <person name="Carneiro A.R."/>
            <person name="Oliveira de Souza Lima A."/>
            <person name="Caracciolo Gomes de Sa P.H."/>
            <person name="Ribeiro Barbosa M.S."/>
            <person name="Araujo W.L."/>
            <person name="Silva A."/>
        </authorList>
    </citation>
    <scope>NUCLEOTIDE SEQUENCE [LARGE SCALE GENOMIC DNA]</scope>
    <source>
        <strain evidence="5 6">SR1.6/6</strain>
    </source>
</reference>
<protein>
    <submittedName>
        <fullName evidence="5">Flavin reductase family protein</fullName>
    </submittedName>
</protein>
<evidence type="ECO:0000256" key="3">
    <source>
        <dbReference type="ARBA" id="ARBA00038054"/>
    </source>
</evidence>
<dbReference type="OrthoDB" id="5946411at2"/>
<dbReference type="SUPFAM" id="SSF50475">
    <property type="entry name" value="FMN-binding split barrel"/>
    <property type="match status" value="1"/>
</dbReference>
<dbReference type="Gene3D" id="2.30.110.10">
    <property type="entry name" value="Electron Transport, Fmn-binding Protein, Chain A"/>
    <property type="match status" value="1"/>
</dbReference>
<evidence type="ECO:0000259" key="4">
    <source>
        <dbReference type="Pfam" id="PF01613"/>
    </source>
</evidence>
<sequence length="285" mass="31627">MRIEAECRNWIVAQEAGSVADRAVTYVVRCQATEPLVTDPHVSIEPSILYLGTPVVLISTQNEDGTANLAPMSSAWWLGWRCMLGLQTASQTPQNMIRTGQCVLNLPSPKQADAVNRLARLTGTEKLPELKQRLGYTYEPFKFEVAGLTPIAAQTVAAPRALECPIQLEAVVAAQHGIMDDDPQVAGLLSAFEVRITRVHVHPSLLMDGHENRIDPAKWQPLIMNFQKLYGVSSTEIVSSRLAEIEEKAYRMPDVDRARDGVLQPAEWRNTCRDGYDPNKDLRLG</sequence>
<evidence type="ECO:0000313" key="5">
    <source>
        <dbReference type="EMBL" id="QGY03615.1"/>
    </source>
</evidence>
<accession>A0A6B9FRM3</accession>